<comment type="caution">
    <text evidence="2">The sequence shown here is derived from an EMBL/GenBank/DDBJ whole genome shotgun (WGS) entry which is preliminary data.</text>
</comment>
<keyword evidence="3" id="KW-1185">Reference proteome</keyword>
<evidence type="ECO:0000313" key="2">
    <source>
        <dbReference type="EMBL" id="MZR29629.1"/>
    </source>
</evidence>
<evidence type="ECO:0000259" key="1">
    <source>
        <dbReference type="Pfam" id="PF12728"/>
    </source>
</evidence>
<organism evidence="2 3">
    <name type="scientific">Sneathiella litorea</name>
    <dbReference type="NCBI Taxonomy" id="2606216"/>
    <lineage>
        <taxon>Bacteria</taxon>
        <taxon>Pseudomonadati</taxon>
        <taxon>Pseudomonadota</taxon>
        <taxon>Alphaproteobacteria</taxon>
        <taxon>Sneathiellales</taxon>
        <taxon>Sneathiellaceae</taxon>
        <taxon>Sneathiella</taxon>
    </lineage>
</organism>
<dbReference type="Pfam" id="PF12728">
    <property type="entry name" value="HTH_17"/>
    <property type="match status" value="1"/>
</dbReference>
<sequence length="59" mass="6992">MELSRLISIYEAARILGISVRTLERHRQQKTGPVYCRLGRRVLYDVSEIVRWCEENKTV</sequence>
<gene>
    <name evidence="2" type="ORF">GQE98_03175</name>
</gene>
<dbReference type="InterPro" id="IPR041657">
    <property type="entry name" value="HTH_17"/>
</dbReference>
<dbReference type="InterPro" id="IPR036388">
    <property type="entry name" value="WH-like_DNA-bd_sf"/>
</dbReference>
<accession>A0A6L8W4H5</accession>
<evidence type="ECO:0000313" key="3">
    <source>
        <dbReference type="Proteomes" id="UP000476030"/>
    </source>
</evidence>
<proteinExistence type="predicted"/>
<dbReference type="EMBL" id="WTUW01000001">
    <property type="protein sequence ID" value="MZR29629.1"/>
    <property type="molecule type" value="Genomic_DNA"/>
</dbReference>
<protein>
    <submittedName>
        <fullName evidence="2">Helix-turn-helix domain-containing protein</fullName>
    </submittedName>
</protein>
<dbReference type="SUPFAM" id="SSF46955">
    <property type="entry name" value="Putative DNA-binding domain"/>
    <property type="match status" value="1"/>
</dbReference>
<dbReference type="AlphaFoldDB" id="A0A6L8W4H5"/>
<dbReference type="InterPro" id="IPR009061">
    <property type="entry name" value="DNA-bd_dom_put_sf"/>
</dbReference>
<feature type="domain" description="Helix-turn-helix" evidence="1">
    <location>
        <begin position="8"/>
        <end position="56"/>
    </location>
</feature>
<name>A0A6L8W4H5_9PROT</name>
<dbReference type="RefSeq" id="WP_161314083.1">
    <property type="nucleotide sequence ID" value="NZ_WTUW01000001.1"/>
</dbReference>
<dbReference type="Proteomes" id="UP000476030">
    <property type="component" value="Unassembled WGS sequence"/>
</dbReference>
<dbReference type="Gene3D" id="1.10.10.10">
    <property type="entry name" value="Winged helix-like DNA-binding domain superfamily/Winged helix DNA-binding domain"/>
    <property type="match status" value="1"/>
</dbReference>
<reference evidence="2 3" key="1">
    <citation type="submission" date="2019-12" db="EMBL/GenBank/DDBJ databases">
        <title>Snethiella sp. nov. sp. isolated from sea sand.</title>
        <authorList>
            <person name="Kim J."/>
            <person name="Jeong S.E."/>
            <person name="Jung H.S."/>
            <person name="Jeon C.O."/>
        </authorList>
    </citation>
    <scope>NUCLEOTIDE SEQUENCE [LARGE SCALE GENOMIC DNA]</scope>
    <source>
        <strain evidence="2 3">DP05</strain>
    </source>
</reference>